<comment type="subcellular location">
    <subcellularLocation>
        <location evidence="1 17">Mitochondrion inner membrane</location>
        <topology evidence="1 17">Multi-pass membrane protein</topology>
    </subcellularLocation>
</comment>
<evidence type="ECO:0000256" key="9">
    <source>
        <dbReference type="ARBA" id="ARBA00022989"/>
    </source>
</evidence>
<dbReference type="Pfam" id="PF04678">
    <property type="entry name" value="MCU"/>
    <property type="match status" value="1"/>
</dbReference>
<dbReference type="GO" id="GO:0015292">
    <property type="term" value="F:uniporter activity"/>
    <property type="evidence" value="ECO:0007669"/>
    <property type="project" value="UniProtKB-UniRule"/>
</dbReference>
<evidence type="ECO:0000256" key="15">
    <source>
        <dbReference type="ARBA" id="ARBA00044966"/>
    </source>
</evidence>
<keyword evidence="4 17" id="KW-0109">Calcium transport</keyword>
<feature type="transmembrane region" description="Helical" evidence="17">
    <location>
        <begin position="270"/>
        <end position="290"/>
    </location>
</feature>
<reference evidence="20 21" key="1">
    <citation type="journal article" date="2010" name="Nature">
        <title>Perigord black truffle genome uncovers evolutionary origins and mechanisms of symbiosis.</title>
        <authorList>
            <person name="Martin F."/>
            <person name="Kohler A."/>
            <person name="Murat C."/>
            <person name="Balestrini R."/>
            <person name="Coutinho P.M."/>
            <person name="Jaillon O."/>
            <person name="Montanini B."/>
            <person name="Morin E."/>
            <person name="Noel B."/>
            <person name="Percudani R."/>
            <person name="Porcel B."/>
            <person name="Rubini A."/>
            <person name="Amicucci A."/>
            <person name="Amselem J."/>
            <person name="Anthouard V."/>
            <person name="Arcioni S."/>
            <person name="Artiguenave F."/>
            <person name="Aury J.M."/>
            <person name="Ballario P."/>
            <person name="Bolchi A."/>
            <person name="Brenna A."/>
            <person name="Brun A."/>
            <person name="Buee M."/>
            <person name="Cantarel B."/>
            <person name="Chevalier G."/>
            <person name="Couloux A."/>
            <person name="Da Silva C."/>
            <person name="Denoeud F."/>
            <person name="Duplessis S."/>
            <person name="Ghignone S."/>
            <person name="Hilselberger B."/>
            <person name="Iotti M."/>
            <person name="Marcais B."/>
            <person name="Mello A."/>
            <person name="Miranda M."/>
            <person name="Pacioni G."/>
            <person name="Quesneville H."/>
            <person name="Riccioni C."/>
            <person name="Ruotolo R."/>
            <person name="Splivallo R."/>
            <person name="Stocchi V."/>
            <person name="Tisserant E."/>
            <person name="Viscomi A.R."/>
            <person name="Zambonelli A."/>
            <person name="Zampieri E."/>
            <person name="Henrissat B."/>
            <person name="Lebrun M.H."/>
            <person name="Paolocci F."/>
            <person name="Bonfante P."/>
            <person name="Ottonello S."/>
            <person name="Wincker P."/>
        </authorList>
    </citation>
    <scope>NUCLEOTIDE SEQUENCE [LARGE SCALE GENOMIC DNA]</scope>
    <source>
        <strain evidence="20 21">Mel28</strain>
    </source>
</reference>
<evidence type="ECO:0000256" key="6">
    <source>
        <dbReference type="ARBA" id="ARBA00022692"/>
    </source>
</evidence>
<protein>
    <recommendedName>
        <fullName evidence="17">Calcium uniporter protein</fullName>
    </recommendedName>
</protein>
<keyword evidence="6 17" id="KW-0812">Transmembrane</keyword>
<dbReference type="EMBL" id="FN430371">
    <property type="protein sequence ID" value="CAZ86228.1"/>
    <property type="molecule type" value="Genomic_DNA"/>
</dbReference>
<organism evidence="20 21">
    <name type="scientific">Tuber melanosporum (strain Mel28)</name>
    <name type="common">Perigord black truffle</name>
    <dbReference type="NCBI Taxonomy" id="656061"/>
    <lineage>
        <taxon>Eukaryota</taxon>
        <taxon>Fungi</taxon>
        <taxon>Dikarya</taxon>
        <taxon>Ascomycota</taxon>
        <taxon>Pezizomycotina</taxon>
        <taxon>Pezizomycetes</taxon>
        <taxon>Pezizales</taxon>
        <taxon>Tuberaceae</taxon>
        <taxon>Tuber</taxon>
    </lineage>
</organism>
<dbReference type="InterPro" id="IPR006769">
    <property type="entry name" value="MCU_C"/>
</dbReference>
<feature type="transmembrane region" description="Helical" evidence="17">
    <location>
        <begin position="238"/>
        <end position="258"/>
    </location>
</feature>
<gene>
    <name evidence="20" type="ORF">GSTUM_00011585001</name>
</gene>
<comment type="similarity">
    <text evidence="2 17">Belongs to the MCU (TC 1.A.77) family.</text>
</comment>
<evidence type="ECO:0000256" key="12">
    <source>
        <dbReference type="ARBA" id="ARBA00023136"/>
    </source>
</evidence>
<feature type="region of interest" description="Disordered" evidence="18">
    <location>
        <begin position="347"/>
        <end position="379"/>
    </location>
</feature>
<dbReference type="GO" id="GO:0036444">
    <property type="term" value="P:calcium import into the mitochondrion"/>
    <property type="evidence" value="ECO:0007669"/>
    <property type="project" value="TreeGrafter"/>
</dbReference>
<evidence type="ECO:0000256" key="11">
    <source>
        <dbReference type="ARBA" id="ARBA00023128"/>
    </source>
</evidence>
<name>D5GNY5_TUBMM</name>
<evidence type="ECO:0000256" key="14">
    <source>
        <dbReference type="ARBA" id="ARBA00036634"/>
    </source>
</evidence>
<dbReference type="GO" id="GO:1990246">
    <property type="term" value="C:uniplex complex"/>
    <property type="evidence" value="ECO:0007669"/>
    <property type="project" value="TreeGrafter"/>
</dbReference>
<dbReference type="eggNOG" id="KOG2966">
    <property type="taxonomic scope" value="Eukaryota"/>
</dbReference>
<evidence type="ECO:0000259" key="19">
    <source>
        <dbReference type="Pfam" id="PF04678"/>
    </source>
</evidence>
<evidence type="ECO:0000256" key="4">
    <source>
        <dbReference type="ARBA" id="ARBA00022568"/>
    </source>
</evidence>
<accession>D5GNY5</accession>
<proteinExistence type="inferred from homology"/>
<dbReference type="OMA" id="IKHECDA"/>
<sequence>MRETTYAGVGSIKAGVRVVLVVRYFTPQNSHILSLILTLQSQGKLLPTPSQLLKLLLPLQLTGSSHPTDPPLALLVHPLQPLSYLQCLIQAELPPITSPNSAPRAPSISFKAVDLGDTLLEVHTNTKSRRKLQSLGGWKGEGGAETVGGLSSLSPSERSGKGGYVRWSASTEVGDFVRDVARGTEFVIEIEGSDDVPVSMPSFRQRTHYLRQRLVAAAREIELQSRVESGSDGAAQRVAISGFAGLVGWWVGVYWLTFKTGLGWDVMEPVAYLVGLSTVIVGYLLLLYGGREVPCRSVPRMDVSKRRMKLYREKGFGVDKWQELVNEGRALRKEIKAIAEEYDVDWDERSDGVGGDKVINPLAEGARGGEGEGRGTQKW</sequence>
<comment type="function">
    <text evidence="16">Highly selective calcium channel localized to the inner mitochondrial membrane, which mediates calcium uptake into the mitochondrial matrix. Mitochondrial calcium homeostasis plays key roles in cellular physiology and regulates ATP production, cytoplasmic calcium signals and activation of cell death pathways. Sufficient to operate as a pore-forming channel without the need of calcium-sensor or auxiliary subunit.</text>
</comment>
<evidence type="ECO:0000256" key="3">
    <source>
        <dbReference type="ARBA" id="ARBA00022448"/>
    </source>
</evidence>
<comment type="function">
    <text evidence="17">Mitochondrial inner membrane calcium uniporter that mediates calcium uptake into mitochondria. Mitochondrial calcium homeostasis plays key roles in cellular physiology and regulates cell bioenergetics, cytoplasmic calcium signals and activation of cell death pathways.</text>
</comment>
<evidence type="ECO:0000256" key="18">
    <source>
        <dbReference type="SAM" id="MobiDB-lite"/>
    </source>
</evidence>
<dbReference type="GO" id="GO:0051560">
    <property type="term" value="P:mitochondrial calcium ion homeostasis"/>
    <property type="evidence" value="ECO:0007669"/>
    <property type="project" value="UniProtKB-UniRule"/>
</dbReference>
<evidence type="ECO:0000256" key="7">
    <source>
        <dbReference type="ARBA" id="ARBA00022792"/>
    </source>
</evidence>
<evidence type="ECO:0000313" key="20">
    <source>
        <dbReference type="EMBL" id="CAZ86228.1"/>
    </source>
</evidence>
<evidence type="ECO:0000313" key="21">
    <source>
        <dbReference type="Proteomes" id="UP000006911"/>
    </source>
</evidence>
<keyword evidence="3 17" id="KW-0813">Transport</keyword>
<evidence type="ECO:0000256" key="17">
    <source>
        <dbReference type="RuleBase" id="RU367035"/>
    </source>
</evidence>
<keyword evidence="5 17" id="KW-0107">Calcium channel</keyword>
<evidence type="ECO:0000256" key="1">
    <source>
        <dbReference type="ARBA" id="ARBA00004448"/>
    </source>
</evidence>
<feature type="domain" description="Calcium uniporter protein C-terminal" evidence="19">
    <location>
        <begin position="222"/>
        <end position="324"/>
    </location>
</feature>
<dbReference type="STRING" id="656061.D5GNY5"/>
<dbReference type="PANTHER" id="PTHR13462">
    <property type="entry name" value="CALCIUM UNIPORTER PROTEIN, MITOCHONDRIAL"/>
    <property type="match status" value="1"/>
</dbReference>
<keyword evidence="7 17" id="KW-0999">Mitochondrion inner membrane</keyword>
<keyword evidence="21" id="KW-1185">Reference proteome</keyword>
<comment type="catalytic activity">
    <reaction evidence="14">
        <text>Ca(2+)(in) = Ca(2+)(out)</text>
        <dbReference type="Rhea" id="RHEA:29671"/>
        <dbReference type="ChEBI" id="CHEBI:29108"/>
    </reaction>
</comment>
<dbReference type="KEGG" id="tml:GSTUM_00011585001"/>
<keyword evidence="13 17" id="KW-0407">Ion channel</keyword>
<dbReference type="Proteomes" id="UP000006911">
    <property type="component" value="Unassembled WGS sequence"/>
</dbReference>
<dbReference type="PANTHER" id="PTHR13462:SF10">
    <property type="entry name" value="CALCIUM UNIPORTER PROTEIN, MITOCHONDRIAL"/>
    <property type="match status" value="1"/>
</dbReference>
<evidence type="ECO:0000256" key="8">
    <source>
        <dbReference type="ARBA" id="ARBA00022837"/>
    </source>
</evidence>
<evidence type="ECO:0000256" key="13">
    <source>
        <dbReference type="ARBA" id="ARBA00023303"/>
    </source>
</evidence>
<dbReference type="GO" id="GO:0005262">
    <property type="term" value="F:calcium channel activity"/>
    <property type="evidence" value="ECO:0007669"/>
    <property type="project" value="UniProtKB-UniRule"/>
</dbReference>
<dbReference type="GeneID" id="9183521"/>
<keyword evidence="9 17" id="KW-1133">Transmembrane helix</keyword>
<dbReference type="RefSeq" id="XP_002842037.1">
    <property type="nucleotide sequence ID" value="XM_002841991.1"/>
</dbReference>
<keyword evidence="12 17" id="KW-0472">Membrane</keyword>
<dbReference type="HOGENOM" id="CLU_035826_1_0_1"/>
<keyword evidence="10 17" id="KW-0406">Ion transport</keyword>
<comment type="subunit">
    <text evidence="15">Homotetramer, assembles in a dimer or dimers configuration with two interfaces.</text>
</comment>
<evidence type="ECO:0000256" key="16">
    <source>
        <dbReference type="ARBA" id="ARBA00045938"/>
    </source>
</evidence>
<evidence type="ECO:0000256" key="5">
    <source>
        <dbReference type="ARBA" id="ARBA00022673"/>
    </source>
</evidence>
<keyword evidence="8 17" id="KW-0106">Calcium</keyword>
<keyword evidence="11 17" id="KW-0496">Mitochondrion</keyword>
<dbReference type="AlphaFoldDB" id="D5GNY5"/>
<evidence type="ECO:0000256" key="10">
    <source>
        <dbReference type="ARBA" id="ARBA00023065"/>
    </source>
</evidence>
<feature type="compositionally biased region" description="Basic and acidic residues" evidence="18">
    <location>
        <begin position="367"/>
        <end position="379"/>
    </location>
</feature>
<dbReference type="InParanoid" id="D5GNY5"/>
<dbReference type="InterPro" id="IPR039055">
    <property type="entry name" value="MCU_fam"/>
</dbReference>
<evidence type="ECO:0000256" key="2">
    <source>
        <dbReference type="ARBA" id="ARBA00005653"/>
    </source>
</evidence>